<gene>
    <name evidence="2" type="ORF">S7711_10210</name>
</gene>
<feature type="region of interest" description="Disordered" evidence="1">
    <location>
        <begin position="131"/>
        <end position="177"/>
    </location>
</feature>
<dbReference type="OrthoDB" id="3439027at2759"/>
<feature type="region of interest" description="Disordered" evidence="1">
    <location>
        <begin position="57"/>
        <end position="116"/>
    </location>
</feature>
<feature type="compositionally biased region" description="Acidic residues" evidence="1">
    <location>
        <begin position="102"/>
        <end position="113"/>
    </location>
</feature>
<name>A0A084AJI4_STACB</name>
<proteinExistence type="predicted"/>
<evidence type="ECO:0000256" key="1">
    <source>
        <dbReference type="SAM" id="MobiDB-lite"/>
    </source>
</evidence>
<dbReference type="HOGENOM" id="CLU_056754_0_0_1"/>
<organism evidence="2 3">
    <name type="scientific">Stachybotrys chartarum (strain CBS 109288 / IBT 7711)</name>
    <name type="common">Toxic black mold</name>
    <name type="synonym">Stilbospora chartarum</name>
    <dbReference type="NCBI Taxonomy" id="1280523"/>
    <lineage>
        <taxon>Eukaryota</taxon>
        <taxon>Fungi</taxon>
        <taxon>Dikarya</taxon>
        <taxon>Ascomycota</taxon>
        <taxon>Pezizomycotina</taxon>
        <taxon>Sordariomycetes</taxon>
        <taxon>Hypocreomycetidae</taxon>
        <taxon>Hypocreales</taxon>
        <taxon>Stachybotryaceae</taxon>
        <taxon>Stachybotrys</taxon>
    </lineage>
</organism>
<dbReference type="AlphaFoldDB" id="A0A084AJI4"/>
<keyword evidence="3" id="KW-1185">Reference proteome</keyword>
<dbReference type="Proteomes" id="UP000028045">
    <property type="component" value="Unassembled WGS sequence"/>
</dbReference>
<feature type="region of interest" description="Disordered" evidence="1">
    <location>
        <begin position="1"/>
        <end position="30"/>
    </location>
</feature>
<dbReference type="EMBL" id="KL648703">
    <property type="protein sequence ID" value="KEY65463.1"/>
    <property type="molecule type" value="Genomic_DNA"/>
</dbReference>
<evidence type="ECO:0000313" key="3">
    <source>
        <dbReference type="Proteomes" id="UP000028045"/>
    </source>
</evidence>
<sequence length="247" mass="27516">MISRLDSWPPTQVRLNPFLPSKDDPRPLLDDIDDDPLIFFLTPAPGLEDEDVDSSMMQFDAGIEDASSPRDIVRSVSPSTLGGLSKPKGRPASPGFDSDVPSTDDEEDDDEDYITSQNFKLLTLSEFAIDGPKLRSRPKSPVHSRPTNPLPSRASFPGPSYRGRTGLRGRPPPIRSLSVRARPNHLWREPSPDVWSIEEETEEEIMSEMGNSVINRSDAGEETIHMKDLRNTTKPGKKVRFVLPAEE</sequence>
<evidence type="ECO:0000313" key="2">
    <source>
        <dbReference type="EMBL" id="KEY65463.1"/>
    </source>
</evidence>
<reference evidence="2 3" key="1">
    <citation type="journal article" date="2014" name="BMC Genomics">
        <title>Comparative genome sequencing reveals chemotype-specific gene clusters in the toxigenic black mold Stachybotrys.</title>
        <authorList>
            <person name="Semeiks J."/>
            <person name="Borek D."/>
            <person name="Otwinowski Z."/>
            <person name="Grishin N.V."/>
        </authorList>
    </citation>
    <scope>NUCLEOTIDE SEQUENCE [LARGE SCALE GENOMIC DNA]</scope>
    <source>
        <strain evidence="3">CBS 109288 / IBT 7711</strain>
    </source>
</reference>
<protein>
    <submittedName>
        <fullName evidence="2">Uncharacterized protein</fullName>
    </submittedName>
</protein>
<accession>A0A084AJI4</accession>